<keyword evidence="2" id="KW-1185">Reference proteome</keyword>
<dbReference type="Proteomes" id="UP000186268">
    <property type="component" value="Unassembled WGS sequence"/>
</dbReference>
<dbReference type="EMBL" id="MKGQ01000004">
    <property type="protein sequence ID" value="OKP04622.1"/>
    <property type="molecule type" value="Genomic_DNA"/>
</dbReference>
<accession>A0A1Q5TWL8</accession>
<name>A0A1Q5TWL8_9GAMM</name>
<protein>
    <submittedName>
        <fullName evidence="1">Uncharacterized protein</fullName>
    </submittedName>
</protein>
<gene>
    <name evidence="1" type="ORF">Xedl_00987</name>
</gene>
<dbReference type="STRING" id="1873482.Xedl_00987"/>
<evidence type="ECO:0000313" key="1">
    <source>
        <dbReference type="EMBL" id="OKP04622.1"/>
    </source>
</evidence>
<proteinExistence type="predicted"/>
<sequence>MEHIQLFHREQDSQASRIKIKMVKKLSLMKIDMLMMKK</sequence>
<organism evidence="1 2">
    <name type="scientific">Xenorhabdus eapokensis</name>
    <dbReference type="NCBI Taxonomy" id="1873482"/>
    <lineage>
        <taxon>Bacteria</taxon>
        <taxon>Pseudomonadati</taxon>
        <taxon>Pseudomonadota</taxon>
        <taxon>Gammaproteobacteria</taxon>
        <taxon>Enterobacterales</taxon>
        <taxon>Morganellaceae</taxon>
        <taxon>Xenorhabdus</taxon>
    </lineage>
</organism>
<evidence type="ECO:0000313" key="2">
    <source>
        <dbReference type="Proteomes" id="UP000186268"/>
    </source>
</evidence>
<reference evidence="1 2" key="1">
    <citation type="submission" date="2016-09" db="EMBL/GenBank/DDBJ databases">
        <title>Xenorhabdus thuongxuanensis sp. nov. and Xenorhabdus eapokensis sp. nov., isolated from Steinernema species.</title>
        <authorList>
            <person name="Kaempfer P."/>
            <person name="Tobias N.J."/>
            <person name="Phan Ke L."/>
            <person name="Bode H.B."/>
            <person name="Glaeser S.P."/>
        </authorList>
    </citation>
    <scope>NUCLEOTIDE SEQUENCE [LARGE SCALE GENOMIC DNA]</scope>
    <source>
        <strain evidence="1 2">DL20</strain>
    </source>
</reference>
<comment type="caution">
    <text evidence="1">The sequence shown here is derived from an EMBL/GenBank/DDBJ whole genome shotgun (WGS) entry which is preliminary data.</text>
</comment>
<dbReference type="AlphaFoldDB" id="A0A1Q5TWL8"/>